<proteinExistence type="predicted"/>
<dbReference type="Pfam" id="PF00096">
    <property type="entry name" value="zf-C2H2"/>
    <property type="match status" value="1"/>
</dbReference>
<evidence type="ECO:0000313" key="5">
    <source>
        <dbReference type="Proteomes" id="UP000275846"/>
    </source>
</evidence>
<organism evidence="6">
    <name type="scientific">Schistocephalus solidus</name>
    <name type="common">Tapeworm</name>
    <dbReference type="NCBI Taxonomy" id="70667"/>
    <lineage>
        <taxon>Eukaryota</taxon>
        <taxon>Metazoa</taxon>
        <taxon>Spiralia</taxon>
        <taxon>Lophotrochozoa</taxon>
        <taxon>Platyhelminthes</taxon>
        <taxon>Cestoda</taxon>
        <taxon>Eucestoda</taxon>
        <taxon>Diphyllobothriidea</taxon>
        <taxon>Diphyllobothriidae</taxon>
        <taxon>Schistocephalus</taxon>
    </lineage>
</organism>
<evidence type="ECO:0000256" key="2">
    <source>
        <dbReference type="SAM" id="MobiDB-lite"/>
    </source>
</evidence>
<dbReference type="InterPro" id="IPR013087">
    <property type="entry name" value="Znf_C2H2_type"/>
</dbReference>
<evidence type="ECO:0000313" key="6">
    <source>
        <dbReference type="WBParaSite" id="SSLN_0001303701-mRNA-1"/>
    </source>
</evidence>
<dbReference type="Pfam" id="PF13894">
    <property type="entry name" value="zf-C2H2_4"/>
    <property type="match status" value="1"/>
</dbReference>
<keyword evidence="1" id="KW-0862">Zinc</keyword>
<accession>A0A183T7W6</accession>
<name>A0A183T7W6_SCHSO</name>
<gene>
    <name evidence="4" type="ORF">SSLN_LOCUS12563</name>
</gene>
<protein>
    <submittedName>
        <fullName evidence="6">C2H2-type domain-containing protein</fullName>
    </submittedName>
</protein>
<sequence>MKSNITSVVIPTVLKSEPNETSMSMSELRLYKACLSNGVDVSNWPGHEDVCYKEKIENFRLLNRQARARARRKIMPLSKDREVNLGEANQPMDLSIPENTSGTSSTDIIPMNPPIPPVVMANISGWVLPVQTLMVANELQATNRFPPNASCPPILPRTLMDPPAPSSSSTCFLPPHISLPTPLSDRLASSSSSSSVPSERNHLQASTTTVFENKENQLPQPAPGALPTDPHHAANTSGVMATFSFPLQCKPEDTSQMNEAPTETDPSTEDVLEVQTRIKMDPDLFSDYGHYKVVEPSPNRKSIRLKFKKISPSKAEEEPPGCAEEVKEPTICDICGQDFDSLKRLRAHVRSQHPSDSPYECQECHQKFVTDGWLRSHMEREHGLLPLILGRPAEEGPSTSS</sequence>
<dbReference type="PROSITE" id="PS00028">
    <property type="entry name" value="ZINC_FINGER_C2H2_1"/>
    <property type="match status" value="2"/>
</dbReference>
<feature type="domain" description="C2H2-type" evidence="3">
    <location>
        <begin position="330"/>
        <end position="358"/>
    </location>
</feature>
<reference evidence="4 5" key="2">
    <citation type="submission" date="2018-11" db="EMBL/GenBank/DDBJ databases">
        <authorList>
            <consortium name="Pathogen Informatics"/>
        </authorList>
    </citation>
    <scope>NUCLEOTIDE SEQUENCE [LARGE SCALE GENOMIC DNA]</scope>
    <source>
        <strain evidence="4 5">NST_G2</strain>
    </source>
</reference>
<feature type="region of interest" description="Disordered" evidence="2">
    <location>
        <begin position="183"/>
        <end position="207"/>
    </location>
</feature>
<dbReference type="EMBL" id="UYSU01037367">
    <property type="protein sequence ID" value="VDL98948.1"/>
    <property type="molecule type" value="Genomic_DNA"/>
</dbReference>
<dbReference type="SMART" id="SM00355">
    <property type="entry name" value="ZnF_C2H2"/>
    <property type="match status" value="2"/>
</dbReference>
<dbReference type="PROSITE" id="PS50157">
    <property type="entry name" value="ZINC_FINGER_C2H2_2"/>
    <property type="match status" value="2"/>
</dbReference>
<keyword evidence="1" id="KW-0479">Metal-binding</keyword>
<reference evidence="6" key="1">
    <citation type="submission" date="2016-06" db="UniProtKB">
        <authorList>
            <consortium name="WormBaseParasite"/>
        </authorList>
    </citation>
    <scope>IDENTIFICATION</scope>
</reference>
<dbReference type="GO" id="GO:0008270">
    <property type="term" value="F:zinc ion binding"/>
    <property type="evidence" value="ECO:0007669"/>
    <property type="project" value="UniProtKB-KW"/>
</dbReference>
<feature type="domain" description="C2H2-type" evidence="3">
    <location>
        <begin position="359"/>
        <end position="382"/>
    </location>
</feature>
<dbReference type="STRING" id="70667.A0A183T7W6"/>
<dbReference type="OrthoDB" id="6285163at2759"/>
<keyword evidence="1" id="KW-0863">Zinc-finger</keyword>
<dbReference type="AlphaFoldDB" id="A0A183T7W6"/>
<evidence type="ECO:0000259" key="3">
    <source>
        <dbReference type="PROSITE" id="PS50157"/>
    </source>
</evidence>
<dbReference type="SUPFAM" id="SSF57667">
    <property type="entry name" value="beta-beta-alpha zinc fingers"/>
    <property type="match status" value="1"/>
</dbReference>
<dbReference type="InterPro" id="IPR036236">
    <property type="entry name" value="Znf_C2H2_sf"/>
</dbReference>
<evidence type="ECO:0000256" key="1">
    <source>
        <dbReference type="PROSITE-ProRule" id="PRU00042"/>
    </source>
</evidence>
<dbReference type="Gene3D" id="3.30.160.60">
    <property type="entry name" value="Classic Zinc Finger"/>
    <property type="match status" value="1"/>
</dbReference>
<dbReference type="Proteomes" id="UP000275846">
    <property type="component" value="Unassembled WGS sequence"/>
</dbReference>
<dbReference type="WBParaSite" id="SSLN_0001303701-mRNA-1">
    <property type="protein sequence ID" value="SSLN_0001303701-mRNA-1"/>
    <property type="gene ID" value="SSLN_0001303701"/>
</dbReference>
<evidence type="ECO:0000313" key="4">
    <source>
        <dbReference type="EMBL" id="VDL98948.1"/>
    </source>
</evidence>
<keyword evidence="5" id="KW-1185">Reference proteome</keyword>